<name>A0AAV7MB20_PLEWA</name>
<protein>
    <submittedName>
        <fullName evidence="4">Uncharacterized protein</fullName>
    </submittedName>
</protein>
<evidence type="ECO:0000256" key="1">
    <source>
        <dbReference type="SAM" id="MobiDB-lite"/>
    </source>
</evidence>
<evidence type="ECO:0000256" key="3">
    <source>
        <dbReference type="SAM" id="SignalP"/>
    </source>
</evidence>
<sequence>MPRGGCWLGHFSCFLEVKFLCLVTSQPAGLQGEAKRKQETGACLTSSLGLGEVWACEGGMFFSPADAALLWMVHRVYLADGASWVSKAWQIVVFSMSCCLFIVVLWAVLQNAMGKHACKRKHLVVSSLSSSSSSPPCSRSPSRLDRHEGEEEAHIKLLIRDTLLELGAEGKCSVVPAALPLFSSEEEGLGPGDLMVKCIAKDQLPVLVCHAKGNMSFQEDEAPESSSSALLRQFRSSTPVDVLIYSCICEVLIREWCDPDKIVMPHFMAKLYPLHNMQSDFPDAIPVDSFVASLVGCTSLAEEAILRNPIEKKVDRALKKVFSQ</sequence>
<organism evidence="4 5">
    <name type="scientific">Pleurodeles waltl</name>
    <name type="common">Iberian ribbed newt</name>
    <dbReference type="NCBI Taxonomy" id="8319"/>
    <lineage>
        <taxon>Eukaryota</taxon>
        <taxon>Metazoa</taxon>
        <taxon>Chordata</taxon>
        <taxon>Craniata</taxon>
        <taxon>Vertebrata</taxon>
        <taxon>Euteleostomi</taxon>
        <taxon>Amphibia</taxon>
        <taxon>Batrachia</taxon>
        <taxon>Caudata</taxon>
        <taxon>Salamandroidea</taxon>
        <taxon>Salamandridae</taxon>
        <taxon>Pleurodelinae</taxon>
        <taxon>Pleurodeles</taxon>
    </lineage>
</organism>
<evidence type="ECO:0000256" key="2">
    <source>
        <dbReference type="SAM" id="Phobius"/>
    </source>
</evidence>
<reference evidence="4" key="1">
    <citation type="journal article" date="2022" name="bioRxiv">
        <title>Sequencing and chromosome-scale assembly of the giantPleurodeles waltlgenome.</title>
        <authorList>
            <person name="Brown T."/>
            <person name="Elewa A."/>
            <person name="Iarovenko S."/>
            <person name="Subramanian E."/>
            <person name="Araus A.J."/>
            <person name="Petzold A."/>
            <person name="Susuki M."/>
            <person name="Suzuki K.-i.T."/>
            <person name="Hayashi T."/>
            <person name="Toyoda A."/>
            <person name="Oliveira C."/>
            <person name="Osipova E."/>
            <person name="Leigh N.D."/>
            <person name="Simon A."/>
            <person name="Yun M.H."/>
        </authorList>
    </citation>
    <scope>NUCLEOTIDE SEQUENCE</scope>
    <source>
        <strain evidence="4">20211129_DDA</strain>
        <tissue evidence="4">Liver</tissue>
    </source>
</reference>
<dbReference type="EMBL" id="JANPWB010000014">
    <property type="protein sequence ID" value="KAJ1098323.1"/>
    <property type="molecule type" value="Genomic_DNA"/>
</dbReference>
<gene>
    <name evidence="4" type="ORF">NDU88_003438</name>
</gene>
<evidence type="ECO:0000313" key="5">
    <source>
        <dbReference type="Proteomes" id="UP001066276"/>
    </source>
</evidence>
<evidence type="ECO:0000313" key="4">
    <source>
        <dbReference type="EMBL" id="KAJ1098323.1"/>
    </source>
</evidence>
<feature type="region of interest" description="Disordered" evidence="1">
    <location>
        <begin position="128"/>
        <end position="148"/>
    </location>
</feature>
<feature type="signal peptide" evidence="3">
    <location>
        <begin position="1"/>
        <end position="25"/>
    </location>
</feature>
<accession>A0AAV7MB20</accession>
<dbReference type="Gene3D" id="1.10.287.3160">
    <property type="match status" value="1"/>
</dbReference>
<dbReference type="AlphaFoldDB" id="A0AAV7MB20"/>
<comment type="caution">
    <text evidence="4">The sequence shown here is derived from an EMBL/GenBank/DDBJ whole genome shotgun (WGS) entry which is preliminary data.</text>
</comment>
<keyword evidence="5" id="KW-1185">Reference proteome</keyword>
<keyword evidence="3" id="KW-0732">Signal</keyword>
<proteinExistence type="predicted"/>
<keyword evidence="2" id="KW-0472">Membrane</keyword>
<feature type="compositionally biased region" description="Low complexity" evidence="1">
    <location>
        <begin position="128"/>
        <end position="141"/>
    </location>
</feature>
<feature type="transmembrane region" description="Helical" evidence="2">
    <location>
        <begin position="88"/>
        <end position="109"/>
    </location>
</feature>
<keyword evidence="2" id="KW-0812">Transmembrane</keyword>
<keyword evidence="2" id="KW-1133">Transmembrane helix</keyword>
<dbReference type="Proteomes" id="UP001066276">
    <property type="component" value="Chromosome 10"/>
</dbReference>
<feature type="chain" id="PRO_5043686827" evidence="3">
    <location>
        <begin position="26"/>
        <end position="324"/>
    </location>
</feature>